<organism evidence="2 3">
    <name type="scientific">Neotamlana sedimentorum</name>
    <dbReference type="NCBI Taxonomy" id="1435349"/>
    <lineage>
        <taxon>Bacteria</taxon>
        <taxon>Pseudomonadati</taxon>
        <taxon>Bacteroidota</taxon>
        <taxon>Flavobacteriia</taxon>
        <taxon>Flavobacteriales</taxon>
        <taxon>Flavobacteriaceae</taxon>
        <taxon>Neotamlana</taxon>
    </lineage>
</organism>
<dbReference type="SUPFAM" id="SSF53756">
    <property type="entry name" value="UDP-Glycosyltransferase/glycogen phosphorylase"/>
    <property type="match status" value="1"/>
</dbReference>
<sequence length="367" mass="41603">MLNIAIFSPSQNPYSETFIQAHKNELKGRVFYYYGRGSQIKLEGYARLMPIWRYKYLMIYAKIFRKPSGFLWQEQLLYSLKLNNINTILVEYGTHAYHLKELLAKSRLPVVVHFHGYDASVRRVIKSCNYYKDVFENAKKIIAVSRIMETTLLSLGCPKDKLIYNVYGPQKIFETITPQFSKKQFVAIGRFTNKKAPYYTILAFKEVLKIHPDAQLLMAGDGLLLNTCKNLVQHYQLSKQVKFLGVITAEMYSDLLKESLAFVQHSITAEDGDMEGTPLSVLEASAAGLPVIATNHAGIPDVIVNNETGLLGDEHNVIGMTENMLQLLNNLELAKQLGIAGKARIKTHFSLERHINNLNAVLDPKTI</sequence>
<dbReference type="PANTHER" id="PTHR12526">
    <property type="entry name" value="GLYCOSYLTRANSFERASE"/>
    <property type="match status" value="1"/>
</dbReference>
<comment type="caution">
    <text evidence="2">The sequence shown here is derived from an EMBL/GenBank/DDBJ whole genome shotgun (WGS) entry which is preliminary data.</text>
</comment>
<dbReference type="Gene3D" id="3.40.50.2000">
    <property type="entry name" value="Glycogen Phosphorylase B"/>
    <property type="match status" value="2"/>
</dbReference>
<dbReference type="PATRIC" id="fig|1435349.4.peg.2873"/>
<dbReference type="Proteomes" id="UP000032578">
    <property type="component" value="Unassembled WGS sequence"/>
</dbReference>
<feature type="domain" description="Glycosyl transferase family 1" evidence="1">
    <location>
        <begin position="181"/>
        <end position="343"/>
    </location>
</feature>
<reference evidence="2 3" key="1">
    <citation type="submission" date="2014-11" db="EMBL/GenBank/DDBJ databases">
        <title>Tamlana sedimentorum sp. nov., isolated from shallow sand sediments of the Sea of Japan.</title>
        <authorList>
            <person name="Romanenko L.A."/>
        </authorList>
    </citation>
    <scope>NUCLEOTIDE SEQUENCE [LARGE SCALE GENOMIC DNA]</scope>
    <source>
        <strain evidence="2 3">JCM 19808</strain>
    </source>
</reference>
<dbReference type="Pfam" id="PF00534">
    <property type="entry name" value="Glycos_transf_1"/>
    <property type="match status" value="1"/>
</dbReference>
<dbReference type="STRING" id="1435349.PW52_09430"/>
<dbReference type="EMBL" id="JTDW01000005">
    <property type="protein sequence ID" value="KJD35932.1"/>
    <property type="molecule type" value="Genomic_DNA"/>
</dbReference>
<dbReference type="GO" id="GO:0016757">
    <property type="term" value="F:glycosyltransferase activity"/>
    <property type="evidence" value="ECO:0007669"/>
    <property type="project" value="InterPro"/>
</dbReference>
<name>A0A0D7WDV9_9FLAO</name>
<dbReference type="InterPro" id="IPR001296">
    <property type="entry name" value="Glyco_trans_1"/>
</dbReference>
<gene>
    <name evidence="2" type="ORF">PW52_09430</name>
</gene>
<evidence type="ECO:0000313" key="2">
    <source>
        <dbReference type="EMBL" id="KJD35932.1"/>
    </source>
</evidence>
<keyword evidence="3" id="KW-1185">Reference proteome</keyword>
<protein>
    <recommendedName>
        <fullName evidence="1">Glycosyl transferase family 1 domain-containing protein</fullName>
    </recommendedName>
</protein>
<evidence type="ECO:0000259" key="1">
    <source>
        <dbReference type="Pfam" id="PF00534"/>
    </source>
</evidence>
<evidence type="ECO:0000313" key="3">
    <source>
        <dbReference type="Proteomes" id="UP000032578"/>
    </source>
</evidence>
<accession>A0A0D7WDV9</accession>
<proteinExistence type="predicted"/>
<dbReference type="AlphaFoldDB" id="A0A0D7WDV9"/>